<dbReference type="PROSITE" id="PS50158">
    <property type="entry name" value="ZF_CCHC"/>
    <property type="match status" value="1"/>
</dbReference>
<keyword evidence="9" id="KW-1185">Reference proteome</keyword>
<dbReference type="PROSITE" id="PS00141">
    <property type="entry name" value="ASP_PROTEASE"/>
    <property type="match status" value="1"/>
</dbReference>
<evidence type="ECO:0000256" key="1">
    <source>
        <dbReference type="ARBA" id="ARBA00022679"/>
    </source>
</evidence>
<dbReference type="AlphaFoldDB" id="A0A6J8EQT3"/>
<dbReference type="InterPro" id="IPR001969">
    <property type="entry name" value="Aspartic_peptidase_AS"/>
</dbReference>
<evidence type="ECO:0000256" key="5">
    <source>
        <dbReference type="PROSITE-ProRule" id="PRU00047"/>
    </source>
</evidence>
<dbReference type="EMBL" id="CACVKT020009704">
    <property type="protein sequence ID" value="CAC5422969.1"/>
    <property type="molecule type" value="Genomic_DNA"/>
</dbReference>
<keyword evidence="5" id="KW-0863">Zinc-finger</keyword>
<gene>
    <name evidence="8" type="ORF">MCOR_54979</name>
</gene>
<name>A0A6J8EQT3_MYTCO</name>
<organism evidence="8 9">
    <name type="scientific">Mytilus coruscus</name>
    <name type="common">Sea mussel</name>
    <dbReference type="NCBI Taxonomy" id="42192"/>
    <lineage>
        <taxon>Eukaryota</taxon>
        <taxon>Metazoa</taxon>
        <taxon>Spiralia</taxon>
        <taxon>Lophotrochozoa</taxon>
        <taxon>Mollusca</taxon>
        <taxon>Bivalvia</taxon>
        <taxon>Autobranchia</taxon>
        <taxon>Pteriomorphia</taxon>
        <taxon>Mytilida</taxon>
        <taxon>Mytiloidea</taxon>
        <taxon>Mytilidae</taxon>
        <taxon>Mytilinae</taxon>
        <taxon>Mytilus</taxon>
    </lineage>
</organism>
<dbReference type="SMART" id="SM00343">
    <property type="entry name" value="ZnF_C2HC"/>
    <property type="match status" value="1"/>
</dbReference>
<dbReference type="GO" id="GO:0016779">
    <property type="term" value="F:nucleotidyltransferase activity"/>
    <property type="evidence" value="ECO:0007669"/>
    <property type="project" value="UniProtKB-KW"/>
</dbReference>
<dbReference type="Pfam" id="PF13975">
    <property type="entry name" value="gag-asp_proteas"/>
    <property type="match status" value="1"/>
</dbReference>
<keyword evidence="1" id="KW-0808">Transferase</keyword>
<evidence type="ECO:0000256" key="3">
    <source>
        <dbReference type="ARBA" id="ARBA00022722"/>
    </source>
</evidence>
<dbReference type="Gene3D" id="4.10.60.10">
    <property type="entry name" value="Zinc finger, CCHC-type"/>
    <property type="match status" value="1"/>
</dbReference>
<dbReference type="SUPFAM" id="SSF50630">
    <property type="entry name" value="Acid proteases"/>
    <property type="match status" value="1"/>
</dbReference>
<proteinExistence type="predicted"/>
<evidence type="ECO:0000256" key="6">
    <source>
        <dbReference type="SAM" id="MobiDB-lite"/>
    </source>
</evidence>
<feature type="region of interest" description="Disordered" evidence="6">
    <location>
        <begin position="1"/>
        <end position="44"/>
    </location>
</feature>
<evidence type="ECO:0000256" key="2">
    <source>
        <dbReference type="ARBA" id="ARBA00022695"/>
    </source>
</evidence>
<feature type="region of interest" description="Disordered" evidence="6">
    <location>
        <begin position="286"/>
        <end position="323"/>
    </location>
</feature>
<dbReference type="Pfam" id="PF00098">
    <property type="entry name" value="zf-CCHC"/>
    <property type="match status" value="1"/>
</dbReference>
<feature type="compositionally biased region" description="Basic and acidic residues" evidence="6">
    <location>
        <begin position="292"/>
        <end position="310"/>
    </location>
</feature>
<dbReference type="SUPFAM" id="SSF57756">
    <property type="entry name" value="Retrovirus zinc finger-like domains"/>
    <property type="match status" value="1"/>
</dbReference>
<dbReference type="Gene3D" id="2.40.70.10">
    <property type="entry name" value="Acid Proteases"/>
    <property type="match status" value="1"/>
</dbReference>
<keyword evidence="2" id="KW-0548">Nucleotidyltransferase</keyword>
<dbReference type="Proteomes" id="UP000507470">
    <property type="component" value="Unassembled WGS sequence"/>
</dbReference>
<dbReference type="GO" id="GO:0006508">
    <property type="term" value="P:proteolysis"/>
    <property type="evidence" value="ECO:0007669"/>
    <property type="project" value="InterPro"/>
</dbReference>
<dbReference type="GO" id="GO:0004519">
    <property type="term" value="F:endonuclease activity"/>
    <property type="evidence" value="ECO:0007669"/>
    <property type="project" value="UniProtKB-KW"/>
</dbReference>
<evidence type="ECO:0000256" key="4">
    <source>
        <dbReference type="ARBA" id="ARBA00022759"/>
    </source>
</evidence>
<dbReference type="GO" id="GO:0004190">
    <property type="term" value="F:aspartic-type endopeptidase activity"/>
    <property type="evidence" value="ECO:0007669"/>
    <property type="project" value="InterPro"/>
</dbReference>
<evidence type="ECO:0000313" key="8">
    <source>
        <dbReference type="EMBL" id="CAC5422969.1"/>
    </source>
</evidence>
<dbReference type="PANTHER" id="PTHR37984">
    <property type="entry name" value="PROTEIN CBG26694"/>
    <property type="match status" value="1"/>
</dbReference>
<protein>
    <recommendedName>
        <fullName evidence="7">CCHC-type domain-containing protein</fullName>
    </recommendedName>
</protein>
<dbReference type="OrthoDB" id="6091153at2759"/>
<keyword evidence="4" id="KW-0255">Endonuclease</keyword>
<keyword evidence="4" id="KW-0378">Hydrolase</keyword>
<dbReference type="InterPro" id="IPR050951">
    <property type="entry name" value="Retrovirus_Pol_polyprotein"/>
</dbReference>
<accession>A0A6J8EQT3</accession>
<dbReference type="InterPro" id="IPR001878">
    <property type="entry name" value="Znf_CCHC"/>
</dbReference>
<sequence>MRLRIKQYRPKGLNEAESRTMKSLGHLRHTTSDERTEAPNSPDTTVSMVQMTAWTIENSLQSLTKELRDLKYTRKFQPRGKINSAQSKGKRGGSCFSCGEIGHFARYCPNNNQKQGTRGTDNNGTYTDGSVNTLKSEVKSSSNDKGAVVVSASEDAGMFVELSIQDVPVKFVVDTGATLTLVSTRVYDLIPDLCRPHLSKTRSQIKSVCDKYLSLRGKRSFKMDFGKEKFTSEAVVTDLQVDGILGLDFMKKNKCLIDVSANLLHIDNFKVPLIFQGTQNRNADVHRKRCRLSSDRQSKTDRDYSKREQKSGQYSYKSDARQR</sequence>
<keyword evidence="3" id="KW-0540">Nuclease</keyword>
<evidence type="ECO:0000259" key="7">
    <source>
        <dbReference type="PROSITE" id="PS50158"/>
    </source>
</evidence>
<dbReference type="GO" id="GO:0008270">
    <property type="term" value="F:zinc ion binding"/>
    <property type="evidence" value="ECO:0007669"/>
    <property type="project" value="UniProtKB-KW"/>
</dbReference>
<dbReference type="PANTHER" id="PTHR37984:SF5">
    <property type="entry name" value="PROTEIN NYNRIN-LIKE"/>
    <property type="match status" value="1"/>
</dbReference>
<evidence type="ECO:0000313" key="9">
    <source>
        <dbReference type="Proteomes" id="UP000507470"/>
    </source>
</evidence>
<feature type="domain" description="CCHC-type" evidence="7">
    <location>
        <begin position="95"/>
        <end position="110"/>
    </location>
</feature>
<dbReference type="InterPro" id="IPR036875">
    <property type="entry name" value="Znf_CCHC_sf"/>
</dbReference>
<keyword evidence="5" id="KW-0479">Metal-binding</keyword>
<keyword evidence="5" id="KW-0862">Zinc</keyword>
<dbReference type="GO" id="GO:0003676">
    <property type="term" value="F:nucleic acid binding"/>
    <property type="evidence" value="ECO:0007669"/>
    <property type="project" value="InterPro"/>
</dbReference>
<dbReference type="InterPro" id="IPR021109">
    <property type="entry name" value="Peptidase_aspartic_dom_sf"/>
</dbReference>
<reference evidence="8 9" key="1">
    <citation type="submission" date="2020-06" db="EMBL/GenBank/DDBJ databases">
        <authorList>
            <person name="Li R."/>
            <person name="Bekaert M."/>
        </authorList>
    </citation>
    <scope>NUCLEOTIDE SEQUENCE [LARGE SCALE GENOMIC DNA]</scope>
    <source>
        <strain evidence="9">wild</strain>
    </source>
</reference>